<evidence type="ECO:0008006" key="3">
    <source>
        <dbReference type="Google" id="ProtNLM"/>
    </source>
</evidence>
<gene>
    <name evidence="1" type="ORF">SAMN02745217_01563</name>
</gene>
<evidence type="ECO:0000313" key="2">
    <source>
        <dbReference type="Proteomes" id="UP000184612"/>
    </source>
</evidence>
<dbReference type="STRING" id="1121345.SAMN02745217_01563"/>
<name>A0A1M7Y5H2_9FIRM</name>
<proteinExistence type="predicted"/>
<accession>A0A1M7Y5H2</accession>
<evidence type="ECO:0000313" key="1">
    <source>
        <dbReference type="EMBL" id="SHO47513.1"/>
    </source>
</evidence>
<dbReference type="InterPro" id="IPR024060">
    <property type="entry name" value="Ureidoglycolate_lyase_dom_sf"/>
</dbReference>
<dbReference type="AlphaFoldDB" id="A0A1M7Y5H2"/>
<protein>
    <recommendedName>
        <fullName evidence="3">Ureidoglycolate hydrolase</fullName>
    </recommendedName>
</protein>
<dbReference type="RefSeq" id="WP_073588268.1">
    <property type="nucleotide sequence ID" value="NZ_FRFD01000004.1"/>
</dbReference>
<dbReference type="Proteomes" id="UP000184612">
    <property type="component" value="Unassembled WGS sequence"/>
</dbReference>
<dbReference type="GO" id="GO:0004848">
    <property type="term" value="F:ureidoglycolate hydrolase activity"/>
    <property type="evidence" value="ECO:0007669"/>
    <property type="project" value="InterPro"/>
</dbReference>
<keyword evidence="2" id="KW-1185">Reference proteome</keyword>
<dbReference type="OrthoDB" id="1956643at2"/>
<dbReference type="SUPFAM" id="SSF51182">
    <property type="entry name" value="RmlC-like cupins"/>
    <property type="match status" value="1"/>
</dbReference>
<organism evidence="1 2">
    <name type="scientific">Anaerocolumna xylanovorans DSM 12503</name>
    <dbReference type="NCBI Taxonomy" id="1121345"/>
    <lineage>
        <taxon>Bacteria</taxon>
        <taxon>Bacillati</taxon>
        <taxon>Bacillota</taxon>
        <taxon>Clostridia</taxon>
        <taxon>Lachnospirales</taxon>
        <taxon>Lachnospiraceae</taxon>
        <taxon>Anaerocolumna</taxon>
    </lineage>
</organism>
<reference evidence="1 2" key="1">
    <citation type="submission" date="2016-12" db="EMBL/GenBank/DDBJ databases">
        <authorList>
            <person name="Song W.-J."/>
            <person name="Kurnit D.M."/>
        </authorList>
    </citation>
    <scope>NUCLEOTIDE SEQUENCE [LARGE SCALE GENOMIC DNA]</scope>
    <source>
        <strain evidence="1 2">DSM 12503</strain>
    </source>
</reference>
<dbReference type="Gene3D" id="2.60.120.480">
    <property type="entry name" value="Ureidoglycolate hydrolase"/>
    <property type="match status" value="1"/>
</dbReference>
<dbReference type="InterPro" id="IPR011051">
    <property type="entry name" value="RmlC_Cupin_sf"/>
</dbReference>
<sequence>MRTIKVQELTPEAFRKYGVYQNLLDEKSMREGSVFPANFFADLITLDFGTSTLPTVSVCHVKKQERNIISFLEAHQYTCEGLLPIDKDVIIFAGLPTKTFSAENLEAFLIPRGTFVKLNPLIVHGTQYLTEEGEAHILCLLPGRTFRNDIISQVLEGDDRAEIFL</sequence>
<dbReference type="EMBL" id="FRFD01000004">
    <property type="protein sequence ID" value="SHO47513.1"/>
    <property type="molecule type" value="Genomic_DNA"/>
</dbReference>